<comment type="catalytic activity">
    <reaction evidence="5">
        <text>L-proline + a quinone = (S)-1-pyrroline-5-carboxylate + a quinol + H(+)</text>
        <dbReference type="Rhea" id="RHEA:23784"/>
        <dbReference type="ChEBI" id="CHEBI:15378"/>
        <dbReference type="ChEBI" id="CHEBI:17388"/>
        <dbReference type="ChEBI" id="CHEBI:24646"/>
        <dbReference type="ChEBI" id="CHEBI:60039"/>
        <dbReference type="ChEBI" id="CHEBI:132124"/>
        <dbReference type="EC" id="1.5.5.2"/>
    </reaction>
</comment>
<dbReference type="InterPro" id="IPR029041">
    <property type="entry name" value="FAD-linked_oxidoreductase-like"/>
</dbReference>
<keyword evidence="5" id="KW-0804">Transcription</keyword>
<evidence type="ECO:0000256" key="1">
    <source>
        <dbReference type="ARBA" id="ARBA00004786"/>
    </source>
</evidence>
<dbReference type="Pfam" id="PF00171">
    <property type="entry name" value="Aldedh"/>
    <property type="match status" value="1"/>
</dbReference>
<dbReference type="InterPro" id="IPR016162">
    <property type="entry name" value="Ald_DH_N"/>
</dbReference>
<dbReference type="InterPro" id="IPR016163">
    <property type="entry name" value="Ald_DH_C"/>
</dbReference>
<evidence type="ECO:0000256" key="5">
    <source>
        <dbReference type="PIRNR" id="PIRNR000197"/>
    </source>
</evidence>
<dbReference type="EC" id="1.5.5.2" evidence="5"/>
<dbReference type="SUPFAM" id="SSF51730">
    <property type="entry name" value="FAD-linked oxidoreductase"/>
    <property type="match status" value="1"/>
</dbReference>
<dbReference type="InterPro" id="IPR024082">
    <property type="entry name" value="PRODH_PutA_dom_II"/>
</dbReference>
<name>A0ABY2SQ87_9HYPH</name>
<dbReference type="InterPro" id="IPR024089">
    <property type="entry name" value="PRODH_PutA_dom_I/II"/>
</dbReference>
<dbReference type="InterPro" id="IPR025703">
    <property type="entry name" value="Bifunct_PutA"/>
</dbReference>
<comment type="similarity">
    <text evidence="5">In the C-terminal section; belongs to the aldehyde dehydrogenase family.</text>
</comment>
<dbReference type="InterPro" id="IPR041349">
    <property type="entry name" value="PRODH"/>
</dbReference>
<feature type="domain" description="Aldehyde dehydrogenase" evidence="9">
    <location>
        <begin position="650"/>
        <end position="1085"/>
    </location>
</feature>
<dbReference type="InterPro" id="IPR016160">
    <property type="entry name" value="Ald_DH_CS_CYS"/>
</dbReference>
<comment type="similarity">
    <text evidence="7">Belongs to the aldehyde dehydrogenase family.</text>
</comment>
<evidence type="ECO:0000256" key="3">
    <source>
        <dbReference type="ARBA" id="ARBA00023027"/>
    </source>
</evidence>
<dbReference type="PROSITE" id="PS00687">
    <property type="entry name" value="ALDEHYDE_DEHYDR_GLU"/>
    <property type="match status" value="1"/>
</dbReference>
<comment type="function">
    <text evidence="5">Oxidizes proline to glutamate for use as a carbon and nitrogen source.</text>
</comment>
<evidence type="ECO:0000256" key="4">
    <source>
        <dbReference type="ARBA" id="ARBA00048142"/>
    </source>
</evidence>
<protein>
    <recommendedName>
        <fullName evidence="5">Bifunctional protein PutA</fullName>
    </recommendedName>
    <domain>
        <recommendedName>
            <fullName evidence="5">Proline dehydrogenase</fullName>
            <ecNumber evidence="5">1.5.5.2</ecNumber>
        </recommendedName>
        <alternativeName>
            <fullName evidence="5">Proline oxidase</fullName>
        </alternativeName>
    </domain>
    <domain>
        <recommendedName>
            <fullName evidence="5">Delta-1-pyrroline-5-carboxylate dehydrogenase</fullName>
            <shortName evidence="5">P5C dehydrogenase</shortName>
            <ecNumber evidence="5">1.2.1.88</ecNumber>
        </recommendedName>
        <alternativeName>
            <fullName evidence="5">L-glutamate gamma-semialdehyde dehydrogenase</fullName>
        </alternativeName>
    </domain>
</protein>
<dbReference type="Gene3D" id="3.40.605.10">
    <property type="entry name" value="Aldehyde Dehydrogenase, Chain A, domain 1"/>
    <property type="match status" value="1"/>
</dbReference>
<dbReference type="EMBL" id="SZPQ01000002">
    <property type="protein sequence ID" value="TKI08267.1"/>
    <property type="molecule type" value="Genomic_DNA"/>
</dbReference>
<dbReference type="Gene3D" id="1.20.5.550">
    <property type="entry name" value="Single Helix bin"/>
    <property type="match status" value="1"/>
</dbReference>
<dbReference type="Gene3D" id="3.40.309.10">
    <property type="entry name" value="Aldehyde Dehydrogenase, Chain A, domain 2"/>
    <property type="match status" value="1"/>
</dbReference>
<dbReference type="PROSITE" id="PS00070">
    <property type="entry name" value="ALDEHYDE_DEHYDR_CYS"/>
    <property type="match status" value="1"/>
</dbReference>
<evidence type="ECO:0000259" key="10">
    <source>
        <dbReference type="Pfam" id="PF01619"/>
    </source>
</evidence>
<dbReference type="Pfam" id="PF14850">
    <property type="entry name" value="Pro_dh-DNA_bdg"/>
    <property type="match status" value="1"/>
</dbReference>
<dbReference type="SUPFAM" id="SSF53720">
    <property type="entry name" value="ALDH-like"/>
    <property type="match status" value="1"/>
</dbReference>
<feature type="domain" description="Proline utilization A proline dehydrogenase N-terminal" evidence="12">
    <location>
        <begin position="52"/>
        <end position="99"/>
    </location>
</feature>
<feature type="domain" description="Proline dehydrogenase PutA" evidence="11">
    <location>
        <begin position="112"/>
        <end position="222"/>
    </location>
</feature>
<feature type="active site" evidence="6">
    <location>
        <position position="870"/>
    </location>
</feature>
<feature type="domain" description="Proline dehydrogenase" evidence="10">
    <location>
        <begin position="231"/>
        <end position="533"/>
    </location>
</feature>
<dbReference type="Pfam" id="PF01619">
    <property type="entry name" value="Pro_dh"/>
    <property type="match status" value="1"/>
</dbReference>
<keyword evidence="5" id="KW-0805">Transcription regulation</keyword>
<comment type="pathway">
    <text evidence="1 5">Amino-acid degradation; L-proline degradation into L-glutamate; L-glutamate from L-proline: step 2/2.</text>
</comment>
<dbReference type="InterPro" id="IPR002872">
    <property type="entry name" value="Proline_DH_dom"/>
</dbReference>
<keyword evidence="5" id="KW-0642">Proline metabolism</keyword>
<dbReference type="EC" id="1.2.1.88" evidence="5"/>
<keyword evidence="5" id="KW-0238">DNA-binding</keyword>
<evidence type="ECO:0000256" key="6">
    <source>
        <dbReference type="PROSITE-ProRule" id="PRU10007"/>
    </source>
</evidence>
<dbReference type="InterPro" id="IPR050485">
    <property type="entry name" value="Proline_metab_enzyme"/>
</dbReference>
<comment type="cofactor">
    <cofactor evidence="5">
        <name>FAD</name>
        <dbReference type="ChEBI" id="CHEBI:57692"/>
    </cofactor>
</comment>
<evidence type="ECO:0000313" key="14">
    <source>
        <dbReference type="Proteomes" id="UP000305202"/>
    </source>
</evidence>
<dbReference type="InterPro" id="IPR016161">
    <property type="entry name" value="Ald_DH/histidinol_DH"/>
</dbReference>
<gene>
    <name evidence="13" type="primary">putA</name>
    <name evidence="13" type="ORF">FCN80_03725</name>
</gene>
<dbReference type="InterPro" id="IPR015590">
    <property type="entry name" value="Aldehyde_DH_dom"/>
</dbReference>
<reference evidence="13 14" key="1">
    <citation type="submission" date="2019-04" db="EMBL/GenBank/DDBJ databases">
        <authorList>
            <person name="Li M."/>
            <person name="Gao C."/>
        </authorList>
    </citation>
    <scope>NUCLEOTIDE SEQUENCE [LARGE SCALE GENOMIC DNA]</scope>
    <source>
        <strain evidence="13 14">BGMRC 2031</strain>
    </source>
</reference>
<keyword evidence="5" id="KW-0678">Repressor</keyword>
<keyword evidence="14" id="KW-1185">Reference proteome</keyword>
<dbReference type="Gene3D" id="1.20.5.460">
    <property type="entry name" value="Single helix bin"/>
    <property type="match status" value="1"/>
</dbReference>
<evidence type="ECO:0000259" key="9">
    <source>
        <dbReference type="Pfam" id="PF00171"/>
    </source>
</evidence>
<comment type="pathway">
    <text evidence="5">Amino-acid degradation; L-proline degradation into L-glutamate; L-glutamate from L-proline: step 1/2.</text>
</comment>
<sequence length="1297" mass="139335">MITRVAFAPRSERWPLESEPDNEPAAVADDIPPPPRQTPVFRDFADALLPISPLREATLAAWRAPETALIPALLAQGRLTPAQNAAIASLAARLSAALRSADGRSARTGIAQRLLQEYALSSREGTALMCLAEALLRIPDNATRDALIRDKLSRGRWQVHRGHSPSLFVNAATWGLLLGDRILSAQEKPGLARTLSRVVARGGEPLIRQAMAAAMRLMGAEFVAGEDIAAALRHARRLETRGFRYSYDMLGEAALTDDDALAYLAAYRRAIEAIGAAAAGRGIYGGPGISIKLSALHPRYCRAQYTRVMTELYPRLVELTVLARRYDIGINIDAEETDRLTISLDLLTRLCFEPALQGWDGIGFVIQAYQKRCPQVIDELADLAGRSGHRLMVRLVKGAYWDSEIKRAQIEGAVDYPVYTRKIHTDIAYLACARRLLAQPALFYPQFATHNARTLAAIYQVAGPERYSPGQYEFQCLHGMGEALYAQVVGQTAQGGLDRPCRVYAPVGGHGTLLAYLVRRLLENGANSSFVHRIADPALPLETLLADPAAQAVNQAGGDGVVGRPHRAIALPRHLYGAKRLNAAGLDLADELCLRRLAEALTGDAAFERAEPLVAGRWCATEANTADTVFGETPVADAMTSASNAVDWRPIHNPAASRDQVGVCRDADMPDVRLALDYAGRHAADWAACPAGERAEVLNRAADSLEAQMPAFIGLLVREAGKTLAAAIGEVRETVDFLRYYASLVPHIAYGAATPLGTVVCISPWNFPLSIFLGQIAAALATGNHVLAKPAEQTPLIAARAIRVLLAAGIPPEAIQLLPGPGERVGAALAADTRVRGVMFTGSTDVARQLQKTLANRLNPDGQPVPLIAETGGLNAMLVDSSALTEQAVADIVTSAFDSAGQRCSALRLLCVQDAAADRTLAMLRGAMAEYTLGDPRRLSVDIGPVIDETARRDIETYIEAMRAAGHRVWRVNAPAGDGGGTFVAPTLIELPRVEALTREVFGPVLHVVRYRREALDDLITAINSRGYGLTFGLHSRIDAVAERVIRHARVGNCYINRNMIGAVVGVQPFGGEGMSGTGPKAGGPLYLYRLLARRPDDGLPATLTALGEGEPGCRETRAALTALIAWTETRHGAELAERFRRLGELSPSGRQWMLPGPTGEQNLYYLAPRAHIRCQADNDVDRLTQLAALAAIGAVALWAATPGERALHDALPAAVQDMIRLGAADNDSVEGALFHGDDETLTALVRRLADRPGPIIPVQAYRRGDTAIRLDGLLVERAVSINTTAAGGNTELMALE</sequence>
<organism evidence="13 14">
    <name type="scientific">Martelella alba</name>
    <dbReference type="NCBI Taxonomy" id="2590451"/>
    <lineage>
        <taxon>Bacteria</taxon>
        <taxon>Pseudomonadati</taxon>
        <taxon>Pseudomonadota</taxon>
        <taxon>Alphaproteobacteria</taxon>
        <taxon>Hyphomicrobiales</taxon>
        <taxon>Aurantimonadaceae</taxon>
        <taxon>Martelella</taxon>
    </lineage>
</organism>
<dbReference type="InterPro" id="IPR024090">
    <property type="entry name" value="PRODH_PutA_dom_I"/>
</dbReference>
<accession>A0ABY2SQ87</accession>
<proteinExistence type="inferred from homology"/>
<dbReference type="Gene3D" id="3.20.20.220">
    <property type="match status" value="1"/>
</dbReference>
<dbReference type="NCBIfam" id="TIGR01238">
    <property type="entry name" value="D1pyr5carbox3"/>
    <property type="match status" value="1"/>
</dbReference>
<feature type="region of interest" description="Disordered" evidence="8">
    <location>
        <begin position="1"/>
        <end position="36"/>
    </location>
</feature>
<dbReference type="NCBIfam" id="NF008869">
    <property type="entry name" value="PRK11904.1"/>
    <property type="match status" value="1"/>
</dbReference>
<dbReference type="InterPro" id="IPR005933">
    <property type="entry name" value="PutA_C"/>
</dbReference>
<keyword evidence="3 5" id="KW-0520">NAD</keyword>
<dbReference type="Pfam" id="PF18327">
    <property type="entry name" value="PRODH"/>
    <property type="match status" value="1"/>
</dbReference>
<evidence type="ECO:0000256" key="8">
    <source>
        <dbReference type="SAM" id="MobiDB-lite"/>
    </source>
</evidence>
<dbReference type="SUPFAM" id="SSF81935">
    <property type="entry name" value="N-terminal domain of bifunctional PutA protein"/>
    <property type="match status" value="1"/>
</dbReference>
<dbReference type="InterPro" id="IPR029510">
    <property type="entry name" value="Ald_DH_CS_GLU"/>
</dbReference>
<keyword evidence="2 5" id="KW-0560">Oxidoreductase</keyword>
<dbReference type="PANTHER" id="PTHR42862">
    <property type="entry name" value="DELTA-1-PYRROLINE-5-CARBOXYLATE DEHYDROGENASE 1, ISOFORM A-RELATED"/>
    <property type="match status" value="1"/>
</dbReference>
<dbReference type="NCBIfam" id="NF008772">
    <property type="entry name" value="PRK11809.1"/>
    <property type="match status" value="1"/>
</dbReference>
<dbReference type="PANTHER" id="PTHR42862:SF1">
    <property type="entry name" value="DELTA-1-PYRROLINE-5-CARBOXYLATE DEHYDROGENASE 2, ISOFORM A-RELATED"/>
    <property type="match status" value="1"/>
</dbReference>
<keyword evidence="5" id="KW-0285">Flavoprotein</keyword>
<comment type="caution">
    <text evidence="13">The sequence shown here is derived from an EMBL/GenBank/DDBJ whole genome shotgun (WGS) entry which is preliminary data.</text>
</comment>
<evidence type="ECO:0000313" key="13">
    <source>
        <dbReference type="EMBL" id="TKI08267.1"/>
    </source>
</evidence>
<evidence type="ECO:0000259" key="11">
    <source>
        <dbReference type="Pfam" id="PF14850"/>
    </source>
</evidence>
<comment type="catalytic activity">
    <reaction evidence="4 5">
        <text>L-glutamate 5-semialdehyde + NAD(+) + H2O = L-glutamate + NADH + 2 H(+)</text>
        <dbReference type="Rhea" id="RHEA:30235"/>
        <dbReference type="ChEBI" id="CHEBI:15377"/>
        <dbReference type="ChEBI" id="CHEBI:15378"/>
        <dbReference type="ChEBI" id="CHEBI:29985"/>
        <dbReference type="ChEBI" id="CHEBI:57540"/>
        <dbReference type="ChEBI" id="CHEBI:57945"/>
        <dbReference type="ChEBI" id="CHEBI:58066"/>
        <dbReference type="EC" id="1.2.1.88"/>
    </reaction>
</comment>
<keyword evidence="5" id="KW-0274">FAD</keyword>
<evidence type="ECO:0000259" key="12">
    <source>
        <dbReference type="Pfam" id="PF18327"/>
    </source>
</evidence>
<dbReference type="Proteomes" id="UP000305202">
    <property type="component" value="Unassembled WGS sequence"/>
</dbReference>
<comment type="similarity">
    <text evidence="5">In the N-terminal section; belongs to the proline dehydrogenase family.</text>
</comment>
<evidence type="ECO:0000256" key="7">
    <source>
        <dbReference type="RuleBase" id="RU003345"/>
    </source>
</evidence>
<evidence type="ECO:0000256" key="2">
    <source>
        <dbReference type="ARBA" id="ARBA00023002"/>
    </source>
</evidence>
<dbReference type="PIRSF" id="PIRSF000197">
    <property type="entry name" value="Bifunct_PutA"/>
    <property type="match status" value="1"/>
</dbReference>